<dbReference type="InterPro" id="IPR019186">
    <property type="entry name" value="Nucleolar_protein_12"/>
</dbReference>
<dbReference type="OrthoDB" id="551633at2759"/>
<dbReference type="GO" id="GO:0019843">
    <property type="term" value="F:rRNA binding"/>
    <property type="evidence" value="ECO:0007669"/>
    <property type="project" value="TreeGrafter"/>
</dbReference>
<evidence type="ECO:0000256" key="4">
    <source>
        <dbReference type="ARBA" id="ARBA00023242"/>
    </source>
</evidence>
<keyword evidence="3" id="KW-0175">Coiled coil</keyword>
<dbReference type="Proteomes" id="UP000770015">
    <property type="component" value="Unassembled WGS sequence"/>
</dbReference>
<evidence type="ECO:0000313" key="7">
    <source>
        <dbReference type="Proteomes" id="UP000770015"/>
    </source>
</evidence>
<evidence type="ECO:0000313" key="6">
    <source>
        <dbReference type="EMBL" id="KAH6686677.1"/>
    </source>
</evidence>
<proteinExistence type="inferred from homology"/>
<dbReference type="PANTHER" id="PTHR14577">
    <property type="entry name" value="NUCLEOLAR PROTEIN 12"/>
    <property type="match status" value="1"/>
</dbReference>
<feature type="region of interest" description="Disordered" evidence="5">
    <location>
        <begin position="93"/>
        <end position="113"/>
    </location>
</feature>
<comment type="caution">
    <text evidence="6">The sequence shown here is derived from an EMBL/GenBank/DDBJ whole genome shotgun (WGS) entry which is preliminary data.</text>
</comment>
<feature type="region of interest" description="Disordered" evidence="5">
    <location>
        <begin position="1"/>
        <end position="22"/>
    </location>
</feature>
<accession>A0A9P9AA00</accession>
<comment type="subcellular location">
    <subcellularLocation>
        <location evidence="1">Nucleus</location>
        <location evidence="1">Nucleolus</location>
    </subcellularLocation>
</comment>
<dbReference type="AlphaFoldDB" id="A0A9P9AA00"/>
<reference evidence="6" key="1">
    <citation type="journal article" date="2021" name="Nat. Commun.">
        <title>Genetic determinants of endophytism in the Arabidopsis root mycobiome.</title>
        <authorList>
            <person name="Mesny F."/>
            <person name="Miyauchi S."/>
            <person name="Thiergart T."/>
            <person name="Pickel B."/>
            <person name="Atanasova L."/>
            <person name="Karlsson M."/>
            <person name="Huettel B."/>
            <person name="Barry K.W."/>
            <person name="Haridas S."/>
            <person name="Chen C."/>
            <person name="Bauer D."/>
            <person name="Andreopoulos W."/>
            <person name="Pangilinan J."/>
            <person name="LaButti K."/>
            <person name="Riley R."/>
            <person name="Lipzen A."/>
            <person name="Clum A."/>
            <person name="Drula E."/>
            <person name="Henrissat B."/>
            <person name="Kohler A."/>
            <person name="Grigoriev I.V."/>
            <person name="Martin F.M."/>
            <person name="Hacquard S."/>
        </authorList>
    </citation>
    <scope>NUCLEOTIDE SEQUENCE</scope>
    <source>
        <strain evidence="6">MPI-SDFR-AT-0117</strain>
    </source>
</reference>
<organism evidence="6 7">
    <name type="scientific">Plectosphaerella plurivora</name>
    <dbReference type="NCBI Taxonomy" id="936078"/>
    <lineage>
        <taxon>Eukaryota</taxon>
        <taxon>Fungi</taxon>
        <taxon>Dikarya</taxon>
        <taxon>Ascomycota</taxon>
        <taxon>Pezizomycotina</taxon>
        <taxon>Sordariomycetes</taxon>
        <taxon>Hypocreomycetidae</taxon>
        <taxon>Glomerellales</taxon>
        <taxon>Plectosphaerellaceae</taxon>
        <taxon>Plectosphaerella</taxon>
    </lineage>
</organism>
<keyword evidence="4" id="KW-0539">Nucleus</keyword>
<feature type="compositionally biased region" description="Basic and acidic residues" evidence="5">
    <location>
        <begin position="56"/>
        <end position="73"/>
    </location>
</feature>
<feature type="region of interest" description="Disordered" evidence="5">
    <location>
        <begin position="149"/>
        <end position="222"/>
    </location>
</feature>
<feature type="compositionally biased region" description="Basic residues" evidence="5">
    <location>
        <begin position="1"/>
        <end position="19"/>
    </location>
</feature>
<evidence type="ECO:0000256" key="1">
    <source>
        <dbReference type="ARBA" id="ARBA00004604"/>
    </source>
</evidence>
<evidence type="ECO:0000256" key="3">
    <source>
        <dbReference type="ARBA" id="ARBA00023054"/>
    </source>
</evidence>
<feature type="compositionally biased region" description="Basic and acidic residues" evidence="5">
    <location>
        <begin position="149"/>
        <end position="161"/>
    </location>
</feature>
<sequence>MFARPRTRKTVAPPPKRKKTEPTIEEVNFNFDAREEYLTGFHKRKVQRQKWAQDQAAKREKDEKLQARKQIRQERAREVEEHVQSINKLLQEAQAANSDDDQEIEGKDFEEWDGIEETHEKVIDFEDEYIDEDKFTTVKVEAVSVSRDGFEKIYDSDNSQDKEEDEEKDAAEKTEENKEASKKKEWPKKQKAAKFRYEQKFDRQNEAKRQRAKKRAKFKGKE</sequence>
<gene>
    <name evidence="6" type="ORF">F5X68DRAFT_261707</name>
</gene>
<dbReference type="PANTHER" id="PTHR14577:SF0">
    <property type="entry name" value="NUCLEOLAR PROTEIN 12"/>
    <property type="match status" value="1"/>
</dbReference>
<feature type="region of interest" description="Disordered" evidence="5">
    <location>
        <begin position="52"/>
        <end position="73"/>
    </location>
</feature>
<feature type="compositionally biased region" description="Basic and acidic residues" evidence="5">
    <location>
        <begin position="170"/>
        <end position="188"/>
    </location>
</feature>
<dbReference type="EMBL" id="JAGSXJ010000012">
    <property type="protein sequence ID" value="KAH6686677.1"/>
    <property type="molecule type" value="Genomic_DNA"/>
</dbReference>
<feature type="compositionally biased region" description="Basic residues" evidence="5">
    <location>
        <begin position="210"/>
        <end position="222"/>
    </location>
</feature>
<feature type="compositionally biased region" description="Basic and acidic residues" evidence="5">
    <location>
        <begin position="195"/>
        <end position="209"/>
    </location>
</feature>
<dbReference type="GO" id="GO:0005730">
    <property type="term" value="C:nucleolus"/>
    <property type="evidence" value="ECO:0007669"/>
    <property type="project" value="UniProtKB-SubCell"/>
</dbReference>
<evidence type="ECO:0000256" key="2">
    <source>
        <dbReference type="ARBA" id="ARBA00007175"/>
    </source>
</evidence>
<name>A0A9P9AA00_9PEZI</name>
<protein>
    <submittedName>
        <fullName evidence="6">Nucleolar protein 12-domain-containing protein</fullName>
    </submittedName>
</protein>
<dbReference type="Pfam" id="PF09805">
    <property type="entry name" value="Nop25"/>
    <property type="match status" value="1"/>
</dbReference>
<keyword evidence="7" id="KW-1185">Reference proteome</keyword>
<evidence type="ECO:0000256" key="5">
    <source>
        <dbReference type="SAM" id="MobiDB-lite"/>
    </source>
</evidence>
<comment type="similarity">
    <text evidence="2">Belongs to the RRP17 family.</text>
</comment>